<feature type="chain" id="PRO_5030795399" description="TPM domain-containing protein" evidence="2">
    <location>
        <begin position="37"/>
        <end position="584"/>
    </location>
</feature>
<accession>A0A7X0PHJ6</accession>
<dbReference type="Gene3D" id="3.10.310.50">
    <property type="match status" value="1"/>
</dbReference>
<feature type="domain" description="TPM" evidence="3">
    <location>
        <begin position="318"/>
        <end position="402"/>
    </location>
</feature>
<dbReference type="RefSeq" id="WP_184861715.1">
    <property type="nucleotide sequence ID" value="NZ_JACHLK010000011.1"/>
</dbReference>
<dbReference type="Pfam" id="PF04536">
    <property type="entry name" value="TPM_phosphatase"/>
    <property type="match status" value="1"/>
</dbReference>
<keyword evidence="5" id="KW-1185">Reference proteome</keyword>
<organism evidence="4 5">
    <name type="scientific">Acidovorax soli</name>
    <dbReference type="NCBI Taxonomy" id="592050"/>
    <lineage>
        <taxon>Bacteria</taxon>
        <taxon>Pseudomonadati</taxon>
        <taxon>Pseudomonadota</taxon>
        <taxon>Betaproteobacteria</taxon>
        <taxon>Burkholderiales</taxon>
        <taxon>Comamonadaceae</taxon>
        <taxon>Acidovorax</taxon>
    </lineage>
</organism>
<keyword evidence="2" id="KW-0732">Signal</keyword>
<feature type="region of interest" description="Disordered" evidence="1">
    <location>
        <begin position="256"/>
        <end position="292"/>
    </location>
</feature>
<proteinExistence type="predicted"/>
<dbReference type="AlphaFoldDB" id="A0A7X0PHJ6"/>
<comment type="caution">
    <text evidence="4">The sequence shown here is derived from an EMBL/GenBank/DDBJ whole genome shotgun (WGS) entry which is preliminary data.</text>
</comment>
<evidence type="ECO:0000313" key="5">
    <source>
        <dbReference type="Proteomes" id="UP000575083"/>
    </source>
</evidence>
<dbReference type="PROSITE" id="PS51257">
    <property type="entry name" value="PROKAR_LIPOPROTEIN"/>
    <property type="match status" value="1"/>
</dbReference>
<sequence length="584" mass="61363">MTTQRRSTHLHPGLHPVARASMALLLGLACATPALAQKAQSTTSSSSAGKPSRAQLTAELAATLQACSYDGSPVAFSPPDLSKGGSTGKEVVAEIMKYTGLPPNFVVVEGQVPNAAAVIMQGPDKVPRRVIAYNPAFMGDVIRATKANNWAPVSIMAHEIGHHLSGHTIVPGGSQPPIELESDKFSGFVLYKMGAPLADAQRAIATLIPEQDGQTHPGRRKRLAAIEAGWKQACELQGGKDCAGGTAPAVAVAAAPSTPSAPAAPSAPKAAPAPAPAPAAATAPTPTAKPAPTALAAAAETLPRPDAQALPSKGTQFIYDEFGFLEPAQRAKFEKQMYEHAQAVGVEIVTMLVKDLGGLTAEQYAWAMMRQLRVGKLDVGNGAVLVVAPNQQQVGVALGAGVALEMGGSDKAAQLKRWMDSAWKLCQSKGNCGNWTENLMLAADHIRRDTRHWDWSIAYNSLGDIQKAAAEENGKPSADPKQSKVWRKVVRLTGTVENLAPQPGNKAAWVNEPKLDGGKKKAVLLRSGEGLTTMLYVDAHTEALMPGGKLQQGKTYALVARESGLSWNPKDTQSLDLLSYALAE</sequence>
<evidence type="ECO:0000259" key="3">
    <source>
        <dbReference type="Pfam" id="PF04536"/>
    </source>
</evidence>
<evidence type="ECO:0000256" key="2">
    <source>
        <dbReference type="SAM" id="SignalP"/>
    </source>
</evidence>
<dbReference type="InterPro" id="IPR007621">
    <property type="entry name" value="TPM_dom"/>
</dbReference>
<evidence type="ECO:0000313" key="4">
    <source>
        <dbReference type="EMBL" id="MBB6562058.1"/>
    </source>
</evidence>
<gene>
    <name evidence="4" type="ORF">HNP48_004767</name>
</gene>
<name>A0A7X0PHJ6_9BURK</name>
<dbReference type="EMBL" id="JACHLK010000011">
    <property type="protein sequence ID" value="MBB6562058.1"/>
    <property type="molecule type" value="Genomic_DNA"/>
</dbReference>
<feature type="signal peptide" evidence="2">
    <location>
        <begin position="1"/>
        <end position="36"/>
    </location>
</feature>
<reference evidence="4 5" key="1">
    <citation type="submission" date="2020-08" db="EMBL/GenBank/DDBJ databases">
        <title>Functional genomics of gut bacteria from endangered species of beetles.</title>
        <authorList>
            <person name="Carlos-Shanley C."/>
        </authorList>
    </citation>
    <scope>NUCLEOTIDE SEQUENCE [LARGE SCALE GENOMIC DNA]</scope>
    <source>
        <strain evidence="4 5">S00198</strain>
    </source>
</reference>
<feature type="compositionally biased region" description="Low complexity" evidence="1">
    <location>
        <begin position="278"/>
        <end position="292"/>
    </location>
</feature>
<feature type="compositionally biased region" description="Low complexity" evidence="1">
    <location>
        <begin position="256"/>
        <end position="270"/>
    </location>
</feature>
<protein>
    <recommendedName>
        <fullName evidence="3">TPM domain-containing protein</fullName>
    </recommendedName>
</protein>
<dbReference type="Proteomes" id="UP000575083">
    <property type="component" value="Unassembled WGS sequence"/>
</dbReference>
<evidence type="ECO:0000256" key="1">
    <source>
        <dbReference type="SAM" id="MobiDB-lite"/>
    </source>
</evidence>